<proteinExistence type="predicted"/>
<dbReference type="Proteomes" id="UP000095038">
    <property type="component" value="Unassembled WGS sequence"/>
</dbReference>
<dbReference type="STRING" id="1344418.A0A1D2VHK3"/>
<dbReference type="GO" id="GO:0020037">
    <property type="term" value="F:heme binding"/>
    <property type="evidence" value="ECO:0007669"/>
    <property type="project" value="InterPro"/>
</dbReference>
<dbReference type="PROSITE" id="PS01033">
    <property type="entry name" value="GLOBIN"/>
    <property type="match status" value="1"/>
</dbReference>
<feature type="domain" description="Globin" evidence="1">
    <location>
        <begin position="254"/>
        <end position="408"/>
    </location>
</feature>
<dbReference type="RefSeq" id="XP_020047376.1">
    <property type="nucleotide sequence ID" value="XM_020193222.1"/>
</dbReference>
<dbReference type="InParanoid" id="A0A1D2VHK3"/>
<name>A0A1D2VHK3_9ASCO</name>
<dbReference type="GeneID" id="30966858"/>
<dbReference type="EMBL" id="KV454480">
    <property type="protein sequence ID" value="ODV61069.1"/>
    <property type="molecule type" value="Genomic_DNA"/>
</dbReference>
<dbReference type="GO" id="GO:0071949">
    <property type="term" value="F:FAD binding"/>
    <property type="evidence" value="ECO:0007669"/>
    <property type="project" value="TreeGrafter"/>
</dbReference>
<dbReference type="SUPFAM" id="SSF46458">
    <property type="entry name" value="Globin-like"/>
    <property type="match status" value="1"/>
</dbReference>
<dbReference type="Pfam" id="PF00042">
    <property type="entry name" value="Globin"/>
    <property type="match status" value="1"/>
</dbReference>
<dbReference type="InterPro" id="IPR000971">
    <property type="entry name" value="Globin"/>
</dbReference>
<dbReference type="PANTHER" id="PTHR43396">
    <property type="entry name" value="FLAVOHEMOPROTEIN"/>
    <property type="match status" value="1"/>
</dbReference>
<dbReference type="InterPro" id="IPR044399">
    <property type="entry name" value="Mb-like_M"/>
</dbReference>
<dbReference type="OrthoDB" id="436496at2759"/>
<evidence type="ECO:0000259" key="1">
    <source>
        <dbReference type="PROSITE" id="PS01033"/>
    </source>
</evidence>
<dbReference type="GO" id="GO:0008941">
    <property type="term" value="F:nitric oxide dioxygenase NAD(P)H activity"/>
    <property type="evidence" value="ECO:0007669"/>
    <property type="project" value="TreeGrafter"/>
</dbReference>
<organism evidence="2 3">
    <name type="scientific">Ascoidea rubescens DSM 1968</name>
    <dbReference type="NCBI Taxonomy" id="1344418"/>
    <lineage>
        <taxon>Eukaryota</taxon>
        <taxon>Fungi</taxon>
        <taxon>Dikarya</taxon>
        <taxon>Ascomycota</taxon>
        <taxon>Saccharomycotina</taxon>
        <taxon>Saccharomycetes</taxon>
        <taxon>Ascoideaceae</taxon>
        <taxon>Ascoidea</taxon>
    </lineage>
</organism>
<keyword evidence="3" id="KW-1185">Reference proteome</keyword>
<dbReference type="GO" id="GO:0019825">
    <property type="term" value="F:oxygen binding"/>
    <property type="evidence" value="ECO:0007669"/>
    <property type="project" value="InterPro"/>
</dbReference>
<evidence type="ECO:0000313" key="2">
    <source>
        <dbReference type="EMBL" id="ODV61069.1"/>
    </source>
</evidence>
<reference evidence="3" key="1">
    <citation type="submission" date="2016-05" db="EMBL/GenBank/DDBJ databases">
        <title>Comparative genomics of biotechnologically important yeasts.</title>
        <authorList>
            <consortium name="DOE Joint Genome Institute"/>
            <person name="Riley R."/>
            <person name="Haridas S."/>
            <person name="Wolfe K.H."/>
            <person name="Lopes M.R."/>
            <person name="Hittinger C.T."/>
            <person name="Goker M."/>
            <person name="Salamov A."/>
            <person name="Wisecaver J."/>
            <person name="Long T.M."/>
            <person name="Aerts A.L."/>
            <person name="Barry K."/>
            <person name="Choi C."/>
            <person name="Clum A."/>
            <person name="Coughlan A.Y."/>
            <person name="Deshpande S."/>
            <person name="Douglass A.P."/>
            <person name="Hanson S.J."/>
            <person name="Klenk H.-P."/>
            <person name="Labutti K."/>
            <person name="Lapidus A."/>
            <person name="Lindquist E."/>
            <person name="Lipzen A."/>
            <person name="Meier-Kolthoff J.P."/>
            <person name="Ohm R.A."/>
            <person name="Otillar R.P."/>
            <person name="Pangilinan J."/>
            <person name="Peng Y."/>
            <person name="Rokas A."/>
            <person name="Rosa C.A."/>
            <person name="Scheuner C."/>
            <person name="Sibirny A.A."/>
            <person name="Slot J.C."/>
            <person name="Stielow J.B."/>
            <person name="Sun H."/>
            <person name="Kurtzman C.P."/>
            <person name="Blackwell M."/>
            <person name="Grigoriev I.V."/>
            <person name="Jeffries T.W."/>
        </authorList>
    </citation>
    <scope>NUCLEOTIDE SEQUENCE [LARGE SCALE GENOMIC DNA]</scope>
    <source>
        <strain evidence="3">DSM 1968</strain>
    </source>
</reference>
<dbReference type="PANTHER" id="PTHR43396:SF6">
    <property type="entry name" value="ABL201WP"/>
    <property type="match status" value="1"/>
</dbReference>
<protein>
    <recommendedName>
        <fullName evidence="1">Globin domain-containing protein</fullName>
    </recommendedName>
</protein>
<dbReference type="AlphaFoldDB" id="A0A1D2VHK3"/>
<gene>
    <name evidence="2" type="ORF">ASCRUDRAFT_75803</name>
</gene>
<dbReference type="GO" id="GO:0071500">
    <property type="term" value="P:cellular response to nitrosative stress"/>
    <property type="evidence" value="ECO:0007669"/>
    <property type="project" value="TreeGrafter"/>
</dbReference>
<evidence type="ECO:0000313" key="3">
    <source>
        <dbReference type="Proteomes" id="UP000095038"/>
    </source>
</evidence>
<accession>A0A1D2VHK3</accession>
<dbReference type="InterPro" id="IPR009050">
    <property type="entry name" value="Globin-like_sf"/>
</dbReference>
<dbReference type="CDD" id="cd01040">
    <property type="entry name" value="Mb-like"/>
    <property type="match status" value="1"/>
</dbReference>
<dbReference type="GO" id="GO:0046210">
    <property type="term" value="P:nitric oxide catabolic process"/>
    <property type="evidence" value="ECO:0007669"/>
    <property type="project" value="TreeGrafter"/>
</dbReference>
<sequence length="543" mass="61593">MNNNKMYNYNISQNTGKLNEFDNNFNTNHTNNQINNHIHYSAKNSIKSINSRIHANSTSFSNLISSDSNHSTNNEINITNNNFNNNNINFNNINFNTNLNANFNIIPDNNFNNSNNNDYDNQSILSSSSTIKSFNSQNSRSHSNKNITNSSSLNFSLKKLFPNSSNTENSLKHFNLSPDNSPAYNFHNNPNNNSHNLNASTISILSKSNKTYTSRSSSINTIASINTNNNNNLMFSDKNIITVEEPTKVITLLTLTPHEIKLIRSSWNQMLLDESSDEDYNHDFSAPPVTALASSLFCRQFYHNLLSMAPELEEMYPSIKHQAVAYSGVLSTAITHLENLSLLDDYLIQLGRRHSRLLGIEPPHFELMGEAFLKTFQDRFGVCFTVELEDLWSRLYSYLANTILQGGVDPLMKFPDDYYYQPDFDDHFAVSSIIEPTITNLSDANMTLFDTSLSSSPFSNYTVPLVSLSSTVSTLVSQSHVEDIPKDINPPRELKMLKSTDSLETLNLDNQEDKFFNPKKSRLLSFKKRINGFLTTSNRQLYL</sequence>
<dbReference type="InterPro" id="IPR012292">
    <property type="entry name" value="Globin/Proto"/>
</dbReference>
<dbReference type="Gene3D" id="1.10.490.10">
    <property type="entry name" value="Globins"/>
    <property type="match status" value="1"/>
</dbReference>